<dbReference type="RefSeq" id="WP_069716413.1">
    <property type="nucleotide sequence ID" value="NZ_MJEH01000011.1"/>
</dbReference>
<comment type="similarity">
    <text evidence="2">Belongs to the GerABKC lipoprotein family.</text>
</comment>
<dbReference type="InterPro" id="IPR057336">
    <property type="entry name" value="GerAC_N"/>
</dbReference>
<organism evidence="10 11">
    <name type="scientific">Bacillus solimangrovi</name>
    <dbReference type="NCBI Taxonomy" id="1305675"/>
    <lineage>
        <taxon>Bacteria</taxon>
        <taxon>Bacillati</taxon>
        <taxon>Bacillota</taxon>
        <taxon>Bacilli</taxon>
        <taxon>Bacillales</taxon>
        <taxon>Bacillaceae</taxon>
        <taxon>Bacillus</taxon>
    </lineage>
</organism>
<reference evidence="10 11" key="1">
    <citation type="submission" date="2016-08" db="EMBL/GenBank/DDBJ databases">
        <title>Genome of Bacillus solimangrovi GH2-4.</title>
        <authorList>
            <person name="Lim S."/>
            <person name="Kim B.-C."/>
        </authorList>
    </citation>
    <scope>NUCLEOTIDE SEQUENCE [LARGE SCALE GENOMIC DNA]</scope>
    <source>
        <strain evidence="10 11">GH2-4</strain>
    </source>
</reference>
<evidence type="ECO:0000313" key="10">
    <source>
        <dbReference type="EMBL" id="OEH93510.1"/>
    </source>
</evidence>
<dbReference type="GO" id="GO:0009847">
    <property type="term" value="P:spore germination"/>
    <property type="evidence" value="ECO:0007669"/>
    <property type="project" value="InterPro"/>
</dbReference>
<keyword evidence="3" id="KW-0309">Germination</keyword>
<comment type="subcellular location">
    <subcellularLocation>
        <location evidence="1">Membrane</location>
        <topology evidence="1">Lipid-anchor</topology>
    </subcellularLocation>
</comment>
<dbReference type="Pfam" id="PF25198">
    <property type="entry name" value="Spore_GerAC_N"/>
    <property type="match status" value="1"/>
</dbReference>
<dbReference type="GO" id="GO:0016020">
    <property type="term" value="C:membrane"/>
    <property type="evidence" value="ECO:0007669"/>
    <property type="project" value="UniProtKB-SubCell"/>
</dbReference>
<keyword evidence="11" id="KW-1185">Reference proteome</keyword>
<protein>
    <submittedName>
        <fullName evidence="10">Uncharacterized protein</fullName>
    </submittedName>
</protein>
<evidence type="ECO:0000256" key="5">
    <source>
        <dbReference type="ARBA" id="ARBA00023136"/>
    </source>
</evidence>
<keyword evidence="6" id="KW-0564">Palmitate</keyword>
<evidence type="ECO:0000256" key="6">
    <source>
        <dbReference type="ARBA" id="ARBA00023139"/>
    </source>
</evidence>
<comment type="caution">
    <text evidence="10">The sequence shown here is derived from an EMBL/GenBank/DDBJ whole genome shotgun (WGS) entry which is preliminary data.</text>
</comment>
<evidence type="ECO:0000256" key="4">
    <source>
        <dbReference type="ARBA" id="ARBA00022729"/>
    </source>
</evidence>
<dbReference type="InterPro" id="IPR038501">
    <property type="entry name" value="Spore_GerAC_C_sf"/>
</dbReference>
<dbReference type="PANTHER" id="PTHR35789">
    <property type="entry name" value="SPORE GERMINATION PROTEIN B3"/>
    <property type="match status" value="1"/>
</dbReference>
<evidence type="ECO:0000259" key="9">
    <source>
        <dbReference type="Pfam" id="PF25198"/>
    </source>
</evidence>
<dbReference type="InterPro" id="IPR046953">
    <property type="entry name" value="Spore_GerAC-like_C"/>
</dbReference>
<feature type="domain" description="Spore germination GerAC-like C-terminal" evidence="8">
    <location>
        <begin position="197"/>
        <end position="373"/>
    </location>
</feature>
<name>A0A1E5LHF4_9BACI</name>
<keyword evidence="4" id="KW-0732">Signal</keyword>
<dbReference type="EMBL" id="MJEH01000011">
    <property type="protein sequence ID" value="OEH93510.1"/>
    <property type="molecule type" value="Genomic_DNA"/>
</dbReference>
<evidence type="ECO:0000256" key="7">
    <source>
        <dbReference type="ARBA" id="ARBA00023288"/>
    </source>
</evidence>
<dbReference type="NCBIfam" id="TIGR02887">
    <property type="entry name" value="spore_ger_x_C"/>
    <property type="match status" value="1"/>
</dbReference>
<dbReference type="InterPro" id="IPR008844">
    <property type="entry name" value="Spore_GerAC-like"/>
</dbReference>
<evidence type="ECO:0000259" key="8">
    <source>
        <dbReference type="Pfam" id="PF05504"/>
    </source>
</evidence>
<gene>
    <name evidence="10" type="ORF">BFG57_00510</name>
</gene>
<dbReference type="STRING" id="1305675.BFG57_00510"/>
<dbReference type="PROSITE" id="PS51257">
    <property type="entry name" value="PROKAR_LIPOPROTEIN"/>
    <property type="match status" value="1"/>
</dbReference>
<dbReference type="PANTHER" id="PTHR35789:SF1">
    <property type="entry name" value="SPORE GERMINATION PROTEIN B3"/>
    <property type="match status" value="1"/>
</dbReference>
<evidence type="ECO:0000256" key="1">
    <source>
        <dbReference type="ARBA" id="ARBA00004635"/>
    </source>
</evidence>
<proteinExistence type="inferred from homology"/>
<dbReference type="Gene3D" id="3.30.300.210">
    <property type="entry name" value="Nutrient germinant receptor protein C, domain 3"/>
    <property type="match status" value="1"/>
</dbReference>
<keyword evidence="7" id="KW-0449">Lipoprotein</keyword>
<sequence length="376" mass="42769">MKWKIFNSVLIILLLTGCAQQHIVDDILMIRNISYDKVEEDKVHMKILVPVYNEKEGTSLEFFESDTDLSKLGRKLMNYEAPYPIMSGQAAVALYGEELAKSGLHDIVDTLNRDPEIGNKMKLAVVKGTAGDLLDKEVTSVGQHPGIYLETLMLQNEKSQSLPVTNLHLFLKYYHSDGRDPYLPLIEKKGNHANIIGLALFDGDKYVHEIGVKDFFIFHLLSSGDYKHGNIQVALNKEEEESTEEDQEDVQFGGNLAMIENVKASTNFEVNHIGGVPEVDVYIKIDCVIREYKGKADLRDPKEIKKMELKLDEEFTQKSELLIKKLQEFNVDPIGFGRIVKSDTRDWDRKKWKEVYPNLIVNVHSKVTILNTGISE</sequence>
<dbReference type="Proteomes" id="UP000095209">
    <property type="component" value="Unassembled WGS sequence"/>
</dbReference>
<evidence type="ECO:0000256" key="3">
    <source>
        <dbReference type="ARBA" id="ARBA00022544"/>
    </source>
</evidence>
<dbReference type="AlphaFoldDB" id="A0A1E5LHF4"/>
<accession>A0A1E5LHF4</accession>
<evidence type="ECO:0000256" key="2">
    <source>
        <dbReference type="ARBA" id="ARBA00007886"/>
    </source>
</evidence>
<feature type="domain" description="Spore germination protein N-terminal" evidence="9">
    <location>
        <begin position="21"/>
        <end position="187"/>
    </location>
</feature>
<keyword evidence="5" id="KW-0472">Membrane</keyword>
<evidence type="ECO:0000313" key="11">
    <source>
        <dbReference type="Proteomes" id="UP000095209"/>
    </source>
</evidence>
<dbReference type="Pfam" id="PF05504">
    <property type="entry name" value="Spore_GerAC"/>
    <property type="match status" value="1"/>
</dbReference>